<reference evidence="2 3" key="1">
    <citation type="submission" date="2023-03" db="EMBL/GenBank/DDBJ databases">
        <title>High recombination rates correlate with genetic variation in Cardiocondyla obscurior ants.</title>
        <authorList>
            <person name="Errbii M."/>
        </authorList>
    </citation>
    <scope>NUCLEOTIDE SEQUENCE [LARGE SCALE GENOMIC DNA]</scope>
    <source>
        <strain evidence="2">Alpha-2009</strain>
        <tissue evidence="2">Whole body</tissue>
    </source>
</reference>
<feature type="region of interest" description="Disordered" evidence="1">
    <location>
        <begin position="19"/>
        <end position="61"/>
    </location>
</feature>
<protein>
    <submittedName>
        <fullName evidence="2">Uncharacterized protein</fullName>
    </submittedName>
</protein>
<organism evidence="2 3">
    <name type="scientific">Cardiocondyla obscurior</name>
    <dbReference type="NCBI Taxonomy" id="286306"/>
    <lineage>
        <taxon>Eukaryota</taxon>
        <taxon>Metazoa</taxon>
        <taxon>Ecdysozoa</taxon>
        <taxon>Arthropoda</taxon>
        <taxon>Hexapoda</taxon>
        <taxon>Insecta</taxon>
        <taxon>Pterygota</taxon>
        <taxon>Neoptera</taxon>
        <taxon>Endopterygota</taxon>
        <taxon>Hymenoptera</taxon>
        <taxon>Apocrita</taxon>
        <taxon>Aculeata</taxon>
        <taxon>Formicoidea</taxon>
        <taxon>Formicidae</taxon>
        <taxon>Myrmicinae</taxon>
        <taxon>Cardiocondyla</taxon>
    </lineage>
</organism>
<evidence type="ECO:0000256" key="1">
    <source>
        <dbReference type="SAM" id="MobiDB-lite"/>
    </source>
</evidence>
<accession>A0AAW2F053</accession>
<dbReference type="EMBL" id="JADYXP020000016">
    <property type="protein sequence ID" value="KAL0108089.1"/>
    <property type="molecule type" value="Genomic_DNA"/>
</dbReference>
<gene>
    <name evidence="2" type="ORF">PUN28_014997</name>
</gene>
<comment type="caution">
    <text evidence="2">The sequence shown here is derived from an EMBL/GenBank/DDBJ whole genome shotgun (WGS) entry which is preliminary data.</text>
</comment>
<evidence type="ECO:0000313" key="3">
    <source>
        <dbReference type="Proteomes" id="UP001430953"/>
    </source>
</evidence>
<keyword evidence="3" id="KW-1185">Reference proteome</keyword>
<dbReference type="Proteomes" id="UP001430953">
    <property type="component" value="Unassembled WGS sequence"/>
</dbReference>
<evidence type="ECO:0000313" key="2">
    <source>
        <dbReference type="EMBL" id="KAL0108089.1"/>
    </source>
</evidence>
<dbReference type="AlphaFoldDB" id="A0AAW2F053"/>
<sequence>MVSRLFRSRKQKVAPIAFQKSAKRHGKIEDKGRSRLPMNTCKNTRCRNESMHPGSPRSVFLSLSLPTSDSCTASGSRMLARSNMRRRVVAPVGCSRGMRESRHDAV</sequence>
<proteinExistence type="predicted"/>
<name>A0AAW2F053_9HYME</name>